<protein>
    <submittedName>
        <fullName evidence="5">ABC transporter ATP-binding protein</fullName>
    </submittedName>
</protein>
<accession>A0A7Z2ZM25</accession>
<dbReference type="PROSITE" id="PS00211">
    <property type="entry name" value="ABC_TRANSPORTER_1"/>
    <property type="match status" value="1"/>
</dbReference>
<evidence type="ECO:0000256" key="1">
    <source>
        <dbReference type="ARBA" id="ARBA00022448"/>
    </source>
</evidence>
<dbReference type="CDD" id="cd03230">
    <property type="entry name" value="ABC_DR_subfamily_A"/>
    <property type="match status" value="1"/>
</dbReference>
<dbReference type="Proteomes" id="UP000502248">
    <property type="component" value="Chromosome"/>
</dbReference>
<dbReference type="PANTHER" id="PTHR42939:SF1">
    <property type="entry name" value="ABC TRANSPORTER ATP-BINDING PROTEIN ALBC-RELATED"/>
    <property type="match status" value="1"/>
</dbReference>
<evidence type="ECO:0000259" key="4">
    <source>
        <dbReference type="PROSITE" id="PS50893"/>
    </source>
</evidence>
<evidence type="ECO:0000256" key="2">
    <source>
        <dbReference type="ARBA" id="ARBA00022741"/>
    </source>
</evidence>
<dbReference type="SMART" id="SM00382">
    <property type="entry name" value="AAA"/>
    <property type="match status" value="1"/>
</dbReference>
<dbReference type="InterPro" id="IPR003439">
    <property type="entry name" value="ABC_transporter-like_ATP-bd"/>
</dbReference>
<dbReference type="InterPro" id="IPR051782">
    <property type="entry name" value="ABC_Transporter_VariousFunc"/>
</dbReference>
<keyword evidence="1" id="KW-0813">Transport</keyword>
<proteinExistence type="predicted"/>
<name>A0A7Z2ZM25_9BACL</name>
<dbReference type="InterPro" id="IPR027417">
    <property type="entry name" value="P-loop_NTPase"/>
</dbReference>
<dbReference type="KEGG" id="cheb:HH215_16430"/>
<dbReference type="GO" id="GO:0016887">
    <property type="term" value="F:ATP hydrolysis activity"/>
    <property type="evidence" value="ECO:0007669"/>
    <property type="project" value="InterPro"/>
</dbReference>
<dbReference type="Pfam" id="PF00005">
    <property type="entry name" value="ABC_tran"/>
    <property type="match status" value="1"/>
</dbReference>
<keyword evidence="6" id="KW-1185">Reference proteome</keyword>
<organism evidence="5 6">
    <name type="scientific">Cohnella herbarum</name>
    <dbReference type="NCBI Taxonomy" id="2728023"/>
    <lineage>
        <taxon>Bacteria</taxon>
        <taxon>Bacillati</taxon>
        <taxon>Bacillota</taxon>
        <taxon>Bacilli</taxon>
        <taxon>Bacillales</taxon>
        <taxon>Paenibacillaceae</taxon>
        <taxon>Cohnella</taxon>
    </lineage>
</organism>
<sequence>MIELKYVDKRYPTSNALLYINGLTIGKGEIVGILGENGSGKTTLLKSIMGIGELQNGEITIEGKPNTDQYERMAFITEEGSFLPDMTPRNYARFLAEFFPRFDRDYYNRLLELYELPPDRKIKTFSKGQKMKLEISAGLSKKADYLLMDEPFVGKDIFSRRDSLKLMMSGLQGDETLLITTHLIDEIENVIDRAIILHKGLIRADLYVDDMREEGKSLADVMQEVRNTKPRYHN</sequence>
<keyword evidence="2" id="KW-0547">Nucleotide-binding</keyword>
<dbReference type="PANTHER" id="PTHR42939">
    <property type="entry name" value="ABC TRANSPORTER ATP-BINDING PROTEIN ALBC-RELATED"/>
    <property type="match status" value="1"/>
</dbReference>
<reference evidence="5 6" key="1">
    <citation type="submission" date="2020-04" db="EMBL/GenBank/DDBJ databases">
        <title>Genome sequencing of novel species.</title>
        <authorList>
            <person name="Heo J."/>
            <person name="Kim S.-J."/>
            <person name="Kim J.-S."/>
            <person name="Hong S.-B."/>
            <person name="Kwon S.-W."/>
        </authorList>
    </citation>
    <scope>NUCLEOTIDE SEQUENCE [LARGE SCALE GENOMIC DNA]</scope>
    <source>
        <strain evidence="5 6">MFER-1</strain>
    </source>
</reference>
<dbReference type="GO" id="GO:0005524">
    <property type="term" value="F:ATP binding"/>
    <property type="evidence" value="ECO:0007669"/>
    <property type="project" value="UniProtKB-KW"/>
</dbReference>
<dbReference type="InterPro" id="IPR017871">
    <property type="entry name" value="ABC_transporter-like_CS"/>
</dbReference>
<dbReference type="AlphaFoldDB" id="A0A7Z2ZM25"/>
<dbReference type="EMBL" id="CP051680">
    <property type="protein sequence ID" value="QJD84608.1"/>
    <property type="molecule type" value="Genomic_DNA"/>
</dbReference>
<feature type="domain" description="ABC transporter" evidence="4">
    <location>
        <begin position="2"/>
        <end position="224"/>
    </location>
</feature>
<gene>
    <name evidence="5" type="ORF">HH215_16430</name>
</gene>
<dbReference type="Gene3D" id="3.40.50.300">
    <property type="entry name" value="P-loop containing nucleotide triphosphate hydrolases"/>
    <property type="match status" value="1"/>
</dbReference>
<evidence type="ECO:0000313" key="6">
    <source>
        <dbReference type="Proteomes" id="UP000502248"/>
    </source>
</evidence>
<evidence type="ECO:0000313" key="5">
    <source>
        <dbReference type="EMBL" id="QJD84608.1"/>
    </source>
</evidence>
<dbReference type="RefSeq" id="WP_169280889.1">
    <property type="nucleotide sequence ID" value="NZ_CP051680.1"/>
</dbReference>
<evidence type="ECO:0000256" key="3">
    <source>
        <dbReference type="ARBA" id="ARBA00022840"/>
    </source>
</evidence>
<dbReference type="PROSITE" id="PS50893">
    <property type="entry name" value="ABC_TRANSPORTER_2"/>
    <property type="match status" value="1"/>
</dbReference>
<dbReference type="SUPFAM" id="SSF52540">
    <property type="entry name" value="P-loop containing nucleoside triphosphate hydrolases"/>
    <property type="match status" value="1"/>
</dbReference>
<dbReference type="InterPro" id="IPR003593">
    <property type="entry name" value="AAA+_ATPase"/>
</dbReference>
<keyword evidence="3 5" id="KW-0067">ATP-binding</keyword>